<organism evidence="1">
    <name type="scientific">viral metagenome</name>
    <dbReference type="NCBI Taxonomy" id="1070528"/>
    <lineage>
        <taxon>unclassified sequences</taxon>
        <taxon>metagenomes</taxon>
        <taxon>organismal metagenomes</taxon>
    </lineage>
</organism>
<name>A0A6H1ZIW4_9ZZZZ</name>
<protein>
    <submittedName>
        <fullName evidence="1">Uncharacterized protein</fullName>
    </submittedName>
</protein>
<reference evidence="1" key="1">
    <citation type="submission" date="2020-03" db="EMBL/GenBank/DDBJ databases">
        <title>The deep terrestrial virosphere.</title>
        <authorList>
            <person name="Holmfeldt K."/>
            <person name="Nilsson E."/>
            <person name="Simone D."/>
            <person name="Lopez-Fernandez M."/>
            <person name="Wu X."/>
            <person name="de Brujin I."/>
            <person name="Lundin D."/>
            <person name="Andersson A."/>
            <person name="Bertilsson S."/>
            <person name="Dopson M."/>
        </authorList>
    </citation>
    <scope>NUCLEOTIDE SEQUENCE</scope>
    <source>
        <strain evidence="1">TM448A00633</strain>
    </source>
</reference>
<gene>
    <name evidence="1" type="ORF">TM448A00633_0012</name>
</gene>
<sequence length="219" mass="24599">MQLSRFKHIKGLGFEAELWESKQEEAAELITQTRALLKILSGAMLRSAPRMGRMMAGFDRREQLALAADVETALKAAGVPQSEYGGMRDEIDRLIAWDLAEPVTRAITKFVRARGDEVRKENVQKFGSPIRDTEGFAAEHRKLQKLNLSATDPNHLKDVPRPLWADSLRKHIEAIPLTDAASRAGLARSQDEALKDLLAWTTDRTIRRPDVFFGPEPSE</sequence>
<dbReference type="EMBL" id="MT144037">
    <property type="protein sequence ID" value="QJA47257.1"/>
    <property type="molecule type" value="Genomic_DNA"/>
</dbReference>
<evidence type="ECO:0000313" key="1">
    <source>
        <dbReference type="EMBL" id="QJA47257.1"/>
    </source>
</evidence>
<dbReference type="AlphaFoldDB" id="A0A6H1ZIW4"/>
<proteinExistence type="predicted"/>
<accession>A0A6H1ZIW4</accession>